<reference evidence="13 14" key="1">
    <citation type="journal article" date="2011" name="J. Bacteriol.">
        <title>Draft genome sequence of the chemolithoheterotrophic, halophilic methylotroph Methylophaga thiooxydans DMS010.</title>
        <authorList>
            <person name="Boden R."/>
            <person name="Ferriera S."/>
            <person name="Johnson J."/>
            <person name="Kelly D.P."/>
            <person name="Murrell J.C."/>
            <person name="Schafer H."/>
        </authorList>
    </citation>
    <scope>NUCLEOTIDE SEQUENCE [LARGE SCALE GENOMIC DNA]</scope>
    <source>
        <strain evidence="13 14">DMS010</strain>
    </source>
</reference>
<evidence type="ECO:0000256" key="8">
    <source>
        <dbReference type="ARBA" id="ARBA00023316"/>
    </source>
</evidence>
<evidence type="ECO:0000259" key="12">
    <source>
        <dbReference type="PROSITE" id="PS52029"/>
    </source>
</evidence>
<dbReference type="HOGENOM" id="CLU_046834_1_1_6"/>
<accession>C0N521</accession>
<evidence type="ECO:0000313" key="13">
    <source>
        <dbReference type="EMBL" id="EEF80082.1"/>
    </source>
</evidence>
<dbReference type="AlphaFoldDB" id="C0N521"/>
<keyword evidence="7 9" id="KW-0573">Peptidoglycan synthesis</keyword>
<dbReference type="GO" id="GO:0071972">
    <property type="term" value="F:peptidoglycan L,D-transpeptidase activity"/>
    <property type="evidence" value="ECO:0007669"/>
    <property type="project" value="TreeGrafter"/>
</dbReference>
<keyword evidence="5" id="KW-0378">Hydrolase</keyword>
<evidence type="ECO:0000256" key="3">
    <source>
        <dbReference type="ARBA" id="ARBA00022676"/>
    </source>
</evidence>
<evidence type="ECO:0000256" key="1">
    <source>
        <dbReference type="ARBA" id="ARBA00004752"/>
    </source>
</evidence>
<keyword evidence="8 9" id="KW-0961">Cell wall biogenesis/degradation</keyword>
<evidence type="ECO:0000256" key="2">
    <source>
        <dbReference type="ARBA" id="ARBA00005992"/>
    </source>
</evidence>
<proteinExistence type="inferred from homology"/>
<gene>
    <name evidence="13" type="ORF">MDMS009_1239</name>
</gene>
<evidence type="ECO:0000256" key="5">
    <source>
        <dbReference type="ARBA" id="ARBA00022801"/>
    </source>
</evidence>
<feature type="chain" id="PRO_5002900965" evidence="11">
    <location>
        <begin position="27"/>
        <end position="394"/>
    </location>
</feature>
<feature type="active site" description="Proton donor/acceptor" evidence="9">
    <location>
        <position position="199"/>
    </location>
</feature>
<evidence type="ECO:0000256" key="10">
    <source>
        <dbReference type="SAM" id="MobiDB-lite"/>
    </source>
</evidence>
<feature type="signal peptide" evidence="11">
    <location>
        <begin position="1"/>
        <end position="26"/>
    </location>
</feature>
<dbReference type="InterPro" id="IPR018392">
    <property type="entry name" value="LysM"/>
</dbReference>
<feature type="active site" description="Nucleophile" evidence="9">
    <location>
        <position position="215"/>
    </location>
</feature>
<keyword evidence="3" id="KW-0328">Glycosyltransferase</keyword>
<sequence>MSKQEYSMPRRLLSIAVGLILSAPLAATTFEMTDPNAAVIGHNMVVYSRSEDTLLDIGRQFDLGYRDITDANPGVDAWLPGEGTRVVVPTRFILPDAPREGIVINIAEMRLYYYPKTAKDSLQQVVTHPIGIGREGWATPLGKTRITNKVKNPTWTPPESIRKEHLENGDPLPKVVPAGPDNPLGAYKMNLSMPGYLLHGTNKPFGVGLRVSHGCIRLYPEDIEHLFHLTPSNTGVEILYQPHKAGLRNGQLYLEAHRQHKDVDVREGNNMTPMVKAILTAQDSLVSDEQWPLAEDIVRDQKGVVIPVGQKQLDIVENLWFLHAGVNKQAVSKMRQAIITLQLDDLFWPVRSGPKEETLIGPFNTREEADIMGKEVAAVAGTPVWTVQVSSDAL</sequence>
<dbReference type="PROSITE" id="PS52029">
    <property type="entry name" value="LD_TPASE"/>
    <property type="match status" value="1"/>
</dbReference>
<organism evidence="13 14">
    <name type="scientific">Methylophaga thiooxydans DMS010</name>
    <dbReference type="NCBI Taxonomy" id="637616"/>
    <lineage>
        <taxon>Bacteria</taxon>
        <taxon>Pseudomonadati</taxon>
        <taxon>Pseudomonadota</taxon>
        <taxon>Gammaproteobacteria</taxon>
        <taxon>Thiotrichales</taxon>
        <taxon>Piscirickettsiaceae</taxon>
        <taxon>Methylophaga</taxon>
    </lineage>
</organism>
<dbReference type="GO" id="GO:0008360">
    <property type="term" value="P:regulation of cell shape"/>
    <property type="evidence" value="ECO:0007669"/>
    <property type="project" value="UniProtKB-UniRule"/>
</dbReference>
<keyword evidence="11" id="KW-0732">Signal</keyword>
<dbReference type="GO" id="GO:0071555">
    <property type="term" value="P:cell wall organization"/>
    <property type="evidence" value="ECO:0007669"/>
    <property type="project" value="UniProtKB-UniRule"/>
</dbReference>
<evidence type="ECO:0000256" key="11">
    <source>
        <dbReference type="SAM" id="SignalP"/>
    </source>
</evidence>
<dbReference type="InterPro" id="IPR005490">
    <property type="entry name" value="LD_TPept_cat_dom"/>
</dbReference>
<keyword evidence="6 9" id="KW-0133">Cell shape</keyword>
<dbReference type="GO" id="GO:0016757">
    <property type="term" value="F:glycosyltransferase activity"/>
    <property type="evidence" value="ECO:0007669"/>
    <property type="project" value="UniProtKB-KW"/>
</dbReference>
<dbReference type="GO" id="GO:0005576">
    <property type="term" value="C:extracellular region"/>
    <property type="evidence" value="ECO:0007669"/>
    <property type="project" value="TreeGrafter"/>
</dbReference>
<feature type="domain" description="L,D-TPase catalytic" evidence="12">
    <location>
        <begin position="100"/>
        <end position="239"/>
    </location>
</feature>
<evidence type="ECO:0000313" key="14">
    <source>
        <dbReference type="Proteomes" id="UP000004679"/>
    </source>
</evidence>
<dbReference type="Proteomes" id="UP000004679">
    <property type="component" value="Unassembled WGS sequence"/>
</dbReference>
<feature type="region of interest" description="Disordered" evidence="10">
    <location>
        <begin position="151"/>
        <end position="175"/>
    </location>
</feature>
<evidence type="ECO:0000256" key="6">
    <source>
        <dbReference type="ARBA" id="ARBA00022960"/>
    </source>
</evidence>
<evidence type="ECO:0000256" key="4">
    <source>
        <dbReference type="ARBA" id="ARBA00022679"/>
    </source>
</evidence>
<dbReference type="PANTHER" id="PTHR30582:SF24">
    <property type="entry name" value="L,D-TRANSPEPTIDASE ERFK_SRFK-RELATED"/>
    <property type="match status" value="1"/>
</dbReference>
<comment type="pathway">
    <text evidence="1 9">Cell wall biogenesis; peptidoglycan biosynthesis.</text>
</comment>
<name>C0N521_9GAMM</name>
<dbReference type="UniPathway" id="UPA00219"/>
<dbReference type="PANTHER" id="PTHR30582">
    <property type="entry name" value="L,D-TRANSPEPTIDASE"/>
    <property type="match status" value="1"/>
</dbReference>
<dbReference type="EMBL" id="GG657896">
    <property type="protein sequence ID" value="EEF80082.1"/>
    <property type="molecule type" value="Genomic_DNA"/>
</dbReference>
<dbReference type="InterPro" id="IPR050979">
    <property type="entry name" value="LD-transpeptidase"/>
</dbReference>
<evidence type="ECO:0000256" key="9">
    <source>
        <dbReference type="PROSITE-ProRule" id="PRU01373"/>
    </source>
</evidence>
<dbReference type="InterPro" id="IPR038063">
    <property type="entry name" value="Transpep_catalytic_dom"/>
</dbReference>
<dbReference type="CDD" id="cd00118">
    <property type="entry name" value="LysM"/>
    <property type="match status" value="1"/>
</dbReference>
<keyword evidence="4" id="KW-0808">Transferase</keyword>
<dbReference type="Pfam" id="PF03734">
    <property type="entry name" value="YkuD"/>
    <property type="match status" value="1"/>
</dbReference>
<comment type="similarity">
    <text evidence="2">Belongs to the YkuD family.</text>
</comment>
<dbReference type="CDD" id="cd16913">
    <property type="entry name" value="YkuD_like"/>
    <property type="match status" value="1"/>
</dbReference>
<dbReference type="GO" id="GO:0018104">
    <property type="term" value="P:peptidoglycan-protein cross-linking"/>
    <property type="evidence" value="ECO:0007669"/>
    <property type="project" value="TreeGrafter"/>
</dbReference>
<evidence type="ECO:0000256" key="7">
    <source>
        <dbReference type="ARBA" id="ARBA00022984"/>
    </source>
</evidence>
<protein>
    <submittedName>
        <fullName evidence="13">ErfK/YbiS/YcfS/YnhG family</fullName>
    </submittedName>
</protein>
<dbReference type="Gene3D" id="2.40.440.10">
    <property type="entry name" value="L,D-transpeptidase catalytic domain-like"/>
    <property type="match status" value="1"/>
</dbReference>
<dbReference type="SUPFAM" id="SSF141523">
    <property type="entry name" value="L,D-transpeptidase catalytic domain-like"/>
    <property type="match status" value="1"/>
</dbReference>
<keyword evidence="14" id="KW-1185">Reference proteome</keyword>